<organism evidence="2 3">
    <name type="scientific">Dictyobacter formicarum</name>
    <dbReference type="NCBI Taxonomy" id="2778368"/>
    <lineage>
        <taxon>Bacteria</taxon>
        <taxon>Bacillati</taxon>
        <taxon>Chloroflexota</taxon>
        <taxon>Ktedonobacteria</taxon>
        <taxon>Ktedonobacterales</taxon>
        <taxon>Dictyobacteraceae</taxon>
        <taxon>Dictyobacter</taxon>
    </lineage>
</organism>
<sequence>MPSRQATFLFLSRPEKLDAEEQETLRQLCHCHPEVDLTYDLVQQFAQMLRTRTREDFDAWLTKARESQIPELRSFVQGIERDKAAVNAGLTLPISNGLVEGKVNKLKLIKRMGYGRAGFPLLRQRVLHAL</sequence>
<evidence type="ECO:0000313" key="2">
    <source>
        <dbReference type="EMBL" id="GHO87045.1"/>
    </source>
</evidence>
<name>A0ABQ3VMM2_9CHLR</name>
<comment type="caution">
    <text evidence="2">The sequence shown here is derived from an EMBL/GenBank/DDBJ whole genome shotgun (WGS) entry which is preliminary data.</text>
</comment>
<dbReference type="InterPro" id="IPR002560">
    <property type="entry name" value="Transposase_DDE"/>
</dbReference>
<protein>
    <recommendedName>
        <fullName evidence="1">Transposase IS204/IS1001/IS1096/IS1165 DDE domain-containing protein</fullName>
    </recommendedName>
</protein>
<keyword evidence="3" id="KW-1185">Reference proteome</keyword>
<dbReference type="PANTHER" id="PTHR33498:SF1">
    <property type="entry name" value="TRANSPOSASE FOR INSERTION SEQUENCE ELEMENT IS1557"/>
    <property type="match status" value="1"/>
</dbReference>
<dbReference type="EMBL" id="BNJJ01000015">
    <property type="protein sequence ID" value="GHO87045.1"/>
    <property type="molecule type" value="Genomic_DNA"/>
</dbReference>
<dbReference type="PANTHER" id="PTHR33498">
    <property type="entry name" value="TRANSPOSASE FOR INSERTION SEQUENCE ELEMENT IS1557"/>
    <property type="match status" value="1"/>
</dbReference>
<gene>
    <name evidence="2" type="ORF">KSZ_50510</name>
</gene>
<dbReference type="RefSeq" id="WP_201364638.1">
    <property type="nucleotide sequence ID" value="NZ_BNJJ01000015.1"/>
</dbReference>
<reference evidence="2 3" key="1">
    <citation type="journal article" date="2021" name="Int. J. Syst. Evol. Microbiol.">
        <title>Reticulibacter mediterranei gen. nov., sp. nov., within the new family Reticulibacteraceae fam. nov., and Ktedonospora formicarum gen. nov., sp. nov., Ktedonobacter robiniae sp. nov., Dictyobacter formicarum sp. nov. and Dictyobacter arantiisoli sp. nov., belonging to the class Ktedonobacteria.</title>
        <authorList>
            <person name="Yabe S."/>
            <person name="Zheng Y."/>
            <person name="Wang C.M."/>
            <person name="Sakai Y."/>
            <person name="Abe K."/>
            <person name="Yokota A."/>
            <person name="Donadio S."/>
            <person name="Cavaletti L."/>
            <person name="Monciardini P."/>
        </authorList>
    </citation>
    <scope>NUCLEOTIDE SEQUENCE [LARGE SCALE GENOMIC DNA]</scope>
    <source>
        <strain evidence="2 3">SOSP1-9</strain>
    </source>
</reference>
<dbReference type="Pfam" id="PF01610">
    <property type="entry name" value="DDE_Tnp_ISL3"/>
    <property type="match status" value="1"/>
</dbReference>
<dbReference type="InterPro" id="IPR047951">
    <property type="entry name" value="Transpos_ISL3"/>
</dbReference>
<proteinExistence type="predicted"/>
<dbReference type="Proteomes" id="UP000635565">
    <property type="component" value="Unassembled WGS sequence"/>
</dbReference>
<evidence type="ECO:0000259" key="1">
    <source>
        <dbReference type="Pfam" id="PF01610"/>
    </source>
</evidence>
<accession>A0ABQ3VMM2</accession>
<evidence type="ECO:0000313" key="3">
    <source>
        <dbReference type="Proteomes" id="UP000635565"/>
    </source>
</evidence>
<feature type="domain" description="Transposase IS204/IS1001/IS1096/IS1165 DDE" evidence="1">
    <location>
        <begin position="5"/>
        <end position="125"/>
    </location>
</feature>